<keyword evidence="2" id="KW-1185">Reference proteome</keyword>
<organism evidence="1 2">
    <name type="scientific">Neoroseomonas terrae</name>
    <dbReference type="NCBI Taxonomy" id="424799"/>
    <lineage>
        <taxon>Bacteria</taxon>
        <taxon>Pseudomonadati</taxon>
        <taxon>Pseudomonadota</taxon>
        <taxon>Alphaproteobacteria</taxon>
        <taxon>Acetobacterales</taxon>
        <taxon>Acetobacteraceae</taxon>
        <taxon>Neoroseomonas</taxon>
    </lineage>
</organism>
<dbReference type="PANTHER" id="PTHR46656">
    <property type="entry name" value="PUTATIVE-RELATED"/>
    <property type="match status" value="1"/>
</dbReference>
<name>A0ABS5EG33_9PROT</name>
<gene>
    <name evidence="1" type="ORF">GXW78_09955</name>
</gene>
<dbReference type="Pfam" id="PF13692">
    <property type="entry name" value="Glyco_trans_1_4"/>
    <property type="match status" value="1"/>
</dbReference>
<protein>
    <submittedName>
        <fullName evidence="1">Glycosyltransferase family 4 protein</fullName>
    </submittedName>
</protein>
<dbReference type="Gene3D" id="3.40.50.2000">
    <property type="entry name" value="Glycogen Phosphorylase B"/>
    <property type="match status" value="1"/>
</dbReference>
<accession>A0ABS5EG33</accession>
<dbReference type="EMBL" id="JAAEDI010000009">
    <property type="protein sequence ID" value="MBR0649986.1"/>
    <property type="molecule type" value="Genomic_DNA"/>
</dbReference>
<sequence length="363" mass="39053">MATLAPSPDRPEPDGHGSLTVAGYLSASTGLGAAARRLSTGLRKAGLDPDEVDLTSALWQGPASSASNVQEGPGSIIVAVNGPMLPWALLVLGRRRLRGKRIIAHWNWELPVLPSDWDRGFRACHAIWAPSHFAGAAFSRPGSPPVRICPHYVPQPDPAPLSRADFGLPEDAFVVLSVFDATSSLARKNPLAAIEAHRVAFDDRPDRILVIKTHNTRSAGSAWQQVREAISGRPNIRLLTDVIPRRDLWALMLASDVLISLHRAEGFGFTIAEAMAVGRAVIATGWSGNMDFMHGPGTYAVPYSLVPTYDPQETYAVGGAHWAEPDVGTAASILRSLAQKPAHVPQARFPVPDYLNLLRYSSA</sequence>
<proteinExistence type="predicted"/>
<dbReference type="RefSeq" id="WP_211868373.1">
    <property type="nucleotide sequence ID" value="NZ_JAAEDI010000009.1"/>
</dbReference>
<comment type="caution">
    <text evidence="1">The sequence shown here is derived from an EMBL/GenBank/DDBJ whole genome shotgun (WGS) entry which is preliminary data.</text>
</comment>
<evidence type="ECO:0000313" key="1">
    <source>
        <dbReference type="EMBL" id="MBR0649986.1"/>
    </source>
</evidence>
<dbReference type="PANTHER" id="PTHR46656:SF3">
    <property type="entry name" value="PUTATIVE-RELATED"/>
    <property type="match status" value="1"/>
</dbReference>
<evidence type="ECO:0000313" key="2">
    <source>
        <dbReference type="Proteomes" id="UP000698752"/>
    </source>
</evidence>
<dbReference type="SUPFAM" id="SSF53756">
    <property type="entry name" value="UDP-Glycosyltransferase/glycogen phosphorylase"/>
    <property type="match status" value="1"/>
</dbReference>
<dbReference type="Proteomes" id="UP000698752">
    <property type="component" value="Unassembled WGS sequence"/>
</dbReference>
<reference evidence="2" key="1">
    <citation type="journal article" date="2021" name="Syst. Appl. Microbiol.">
        <title>Roseomonas hellenica sp. nov., isolated from roots of wild-growing Alkanna tinctoria.</title>
        <authorList>
            <person name="Rat A."/>
            <person name="Naranjo H.D."/>
            <person name="Lebbe L."/>
            <person name="Cnockaert M."/>
            <person name="Krigas N."/>
            <person name="Grigoriadou K."/>
            <person name="Maloupa E."/>
            <person name="Willems A."/>
        </authorList>
    </citation>
    <scope>NUCLEOTIDE SEQUENCE [LARGE SCALE GENOMIC DNA]</scope>
    <source>
        <strain evidence="2">LMG 31159</strain>
    </source>
</reference>